<organism evidence="1 2">
    <name type="scientific">Cetraspora pellucida</name>
    <dbReference type="NCBI Taxonomy" id="1433469"/>
    <lineage>
        <taxon>Eukaryota</taxon>
        <taxon>Fungi</taxon>
        <taxon>Fungi incertae sedis</taxon>
        <taxon>Mucoromycota</taxon>
        <taxon>Glomeromycotina</taxon>
        <taxon>Glomeromycetes</taxon>
        <taxon>Diversisporales</taxon>
        <taxon>Gigasporaceae</taxon>
        <taxon>Cetraspora</taxon>
    </lineage>
</organism>
<feature type="non-terminal residue" evidence="1">
    <location>
        <position position="45"/>
    </location>
</feature>
<reference evidence="1" key="1">
    <citation type="submission" date="2021-06" db="EMBL/GenBank/DDBJ databases">
        <authorList>
            <person name="Kallberg Y."/>
            <person name="Tangrot J."/>
            <person name="Rosling A."/>
        </authorList>
    </citation>
    <scope>NUCLEOTIDE SEQUENCE</scope>
    <source>
        <strain evidence="1">28 12/20/2015</strain>
    </source>
</reference>
<sequence length="45" mass="5431">MLRELEDFDFNKFSEDTIGEFIDSNVVEILEDSDNEELYFFNTIF</sequence>
<gene>
    <name evidence="1" type="ORF">SPELUC_LOCUS7262</name>
</gene>
<keyword evidence="2" id="KW-1185">Reference proteome</keyword>
<name>A0ACA9MP29_9GLOM</name>
<proteinExistence type="predicted"/>
<comment type="caution">
    <text evidence="1">The sequence shown here is derived from an EMBL/GenBank/DDBJ whole genome shotgun (WGS) entry which is preliminary data.</text>
</comment>
<dbReference type="EMBL" id="CAJVPW010009373">
    <property type="protein sequence ID" value="CAG8604560.1"/>
    <property type="molecule type" value="Genomic_DNA"/>
</dbReference>
<evidence type="ECO:0000313" key="2">
    <source>
        <dbReference type="Proteomes" id="UP000789366"/>
    </source>
</evidence>
<dbReference type="Proteomes" id="UP000789366">
    <property type="component" value="Unassembled WGS sequence"/>
</dbReference>
<accession>A0ACA9MP29</accession>
<evidence type="ECO:0000313" key="1">
    <source>
        <dbReference type="EMBL" id="CAG8604560.1"/>
    </source>
</evidence>
<protein>
    <submittedName>
        <fullName evidence="1">12279_t:CDS:1</fullName>
    </submittedName>
</protein>